<evidence type="ECO:0000256" key="2">
    <source>
        <dbReference type="ARBA" id="ARBA00022763"/>
    </source>
</evidence>
<dbReference type="PROSITE" id="PS51192">
    <property type="entry name" value="HELICASE_ATP_BIND_1"/>
    <property type="match status" value="1"/>
</dbReference>
<protein>
    <submittedName>
        <fullName evidence="12">DNA ligase-associated DEXH box helicase</fullName>
    </submittedName>
</protein>
<proteinExistence type="inferred from homology"/>
<reference evidence="12" key="2">
    <citation type="journal article" date="2023" name="ISME Commun">
        <title>Characterization of a bloom-associated alphaproteobacterial lineage, 'Candidatus Phycosocius': insights into freshwater algal-bacterial interactions.</title>
        <authorList>
            <person name="Tanabe Y."/>
            <person name="Yamaguchi H."/>
            <person name="Yoshida M."/>
            <person name="Kai A."/>
            <person name="Okazaki Y."/>
        </authorList>
    </citation>
    <scope>NUCLEOTIDE SEQUENCE</scope>
    <source>
        <strain evidence="12">BOTRYCO-1</strain>
    </source>
</reference>
<keyword evidence="8" id="KW-0413">Isomerase</keyword>
<sequence length="829" mass="91433">MSLPDLPPQFQAWFAGRNWAPRDHQLELLQVDQAGEHGLLIAPTGAGKTLAGFLPSLIELAQRPADKACLHTLYISPLKALAVDVARNLMTPISDMALAIRVETRTGDTPIAKRQRQKWDPPDILLTTPEQLALFAGMPEAPALLSGLRRIIIDEVHALAPSKRGDLLALGLSALTRFAPHARRTGLSATVADEAALAQWLAPQTKGRISLARIVKGPKRTTPDISILLSGEHIPWAGHTGRHAMAEVYQAIEQARMALIFVNTRFQAELAFQELWKLNDANLPIALHHGSLDVGQRRKVETAMAHGRLRAIVCTSTLDLGIDWGDVDLVIQMGAPKGSSRLIQRIGRSNHRLDEASKALLVPTNRFEMLECLAAQEAVTAHHIDGPVPRQGAIDILAQHIMGCAVGASFKPEALFEEITRAAPYQVLSYHAFERVLGFVKDGGYALKSYDRFARLIPDGQGGLKCRNRDIARAWRMNIGSIVAEPILKVRQVANNRSRRPGTPSGSTAHIGGRVVGEIEEYFVDGLAPGDTFLFAGEVWRFEGVSGVECLVTKAHDQAPKIPSWAGGKFPLSTFLAQRVRAIIADPKQWQALHPQLREWLSFQSYSSVIPQEGEILVETFPRGNRFHLACYPFEGRLAHQTLGMLLTRRLERLGCEPLGFVANDYAVSIWGHKNMADVVMDELFDQDMLGDDLEEWLQESVLMKRTFRTCAVIAGLIDQNQLGKTKTGRQVTFSADLIYDVLRQHQPDHVLLEAARQEAGEGLLDIRRLSECLARAQGQIVHKRLTRISPFAVPLMLEIGKVPVNGQALETILEEAAGDSLLREAMES</sequence>
<keyword evidence="12" id="KW-0436">Ligase</keyword>
<accession>A0ABQ4PX27</accession>
<evidence type="ECO:0000256" key="3">
    <source>
        <dbReference type="ARBA" id="ARBA00022801"/>
    </source>
</evidence>
<comment type="similarity">
    <text evidence="9">Belongs to the Lhr helicase family. Lhr-Core subfamily.</text>
</comment>
<keyword evidence="4" id="KW-0347">Helicase</keyword>
<feature type="domain" description="Helicase ATP-binding" evidence="10">
    <location>
        <begin position="29"/>
        <end position="209"/>
    </location>
</feature>
<dbReference type="InterPro" id="IPR026362">
    <property type="entry name" value="DEXH_lig_assoc"/>
</dbReference>
<dbReference type="InterPro" id="IPR052511">
    <property type="entry name" value="ATP-dep_Helicase"/>
</dbReference>
<dbReference type="Pfam" id="PF00270">
    <property type="entry name" value="DEAD"/>
    <property type="match status" value="1"/>
</dbReference>
<dbReference type="NCBIfam" id="TIGR04121">
    <property type="entry name" value="DEXH_lig_assoc"/>
    <property type="match status" value="1"/>
</dbReference>
<dbReference type="Proteomes" id="UP001161064">
    <property type="component" value="Unassembled WGS sequence"/>
</dbReference>
<evidence type="ECO:0000259" key="10">
    <source>
        <dbReference type="PROSITE" id="PS51192"/>
    </source>
</evidence>
<dbReference type="Pfam" id="PF19306">
    <property type="entry name" value="WHD_Lhr"/>
    <property type="match status" value="1"/>
</dbReference>
<dbReference type="InterPro" id="IPR001650">
    <property type="entry name" value="Helicase_C-like"/>
</dbReference>
<dbReference type="SMART" id="SM00487">
    <property type="entry name" value="DEXDc"/>
    <property type="match status" value="1"/>
</dbReference>
<gene>
    <name evidence="12" type="ORF">PsB1_1387</name>
</gene>
<dbReference type="GO" id="GO:0016874">
    <property type="term" value="F:ligase activity"/>
    <property type="evidence" value="ECO:0007669"/>
    <property type="project" value="UniProtKB-KW"/>
</dbReference>
<comment type="caution">
    <text evidence="12">The sequence shown here is derived from an EMBL/GenBank/DDBJ whole genome shotgun (WGS) entry which is preliminary data.</text>
</comment>
<dbReference type="RefSeq" id="WP_284360031.1">
    <property type="nucleotide sequence ID" value="NZ_BPFZ01000007.1"/>
</dbReference>
<dbReference type="InterPro" id="IPR017170">
    <property type="entry name" value="Lhr-like"/>
</dbReference>
<evidence type="ECO:0000313" key="12">
    <source>
        <dbReference type="EMBL" id="GIU67233.1"/>
    </source>
</evidence>
<dbReference type="Pfam" id="PF00271">
    <property type="entry name" value="Helicase_C"/>
    <property type="match status" value="1"/>
</dbReference>
<evidence type="ECO:0000256" key="7">
    <source>
        <dbReference type="ARBA" id="ARBA00023204"/>
    </source>
</evidence>
<keyword evidence="1" id="KW-0547">Nucleotide-binding</keyword>
<evidence type="ECO:0000256" key="6">
    <source>
        <dbReference type="ARBA" id="ARBA00023125"/>
    </source>
</evidence>
<dbReference type="PANTHER" id="PTHR47962:SF3">
    <property type="entry name" value="LARGE ATP-DEPENDENT HELICASE-RELATED PROTEIN"/>
    <property type="match status" value="1"/>
</dbReference>
<keyword evidence="2" id="KW-0227">DNA damage</keyword>
<dbReference type="SMART" id="SM00490">
    <property type="entry name" value="HELICc"/>
    <property type="match status" value="1"/>
</dbReference>
<dbReference type="InterPro" id="IPR027417">
    <property type="entry name" value="P-loop_NTPase"/>
</dbReference>
<evidence type="ECO:0000256" key="8">
    <source>
        <dbReference type="ARBA" id="ARBA00023235"/>
    </source>
</evidence>
<evidence type="ECO:0000256" key="4">
    <source>
        <dbReference type="ARBA" id="ARBA00022806"/>
    </source>
</evidence>
<keyword evidence="3" id="KW-0378">Hydrolase</keyword>
<dbReference type="PIRSF" id="PIRSF037307">
    <property type="entry name" value="Lhr-like_helic_prd"/>
    <property type="match status" value="1"/>
</dbReference>
<dbReference type="PROSITE" id="PS51194">
    <property type="entry name" value="HELICASE_CTER"/>
    <property type="match status" value="1"/>
</dbReference>
<dbReference type="InterPro" id="IPR045628">
    <property type="entry name" value="Lhr_WH_dom"/>
</dbReference>
<name>A0ABQ4PX27_9PROT</name>
<evidence type="ECO:0000256" key="1">
    <source>
        <dbReference type="ARBA" id="ARBA00022741"/>
    </source>
</evidence>
<dbReference type="Pfam" id="PF08494">
    <property type="entry name" value="DEAD_assoc"/>
    <property type="match status" value="1"/>
</dbReference>
<keyword evidence="6" id="KW-0238">DNA-binding</keyword>
<dbReference type="SUPFAM" id="SSF52540">
    <property type="entry name" value="P-loop containing nucleoside triphosphate hydrolases"/>
    <property type="match status" value="1"/>
</dbReference>
<dbReference type="EMBL" id="BPFZ01000007">
    <property type="protein sequence ID" value="GIU67233.1"/>
    <property type="molecule type" value="Genomic_DNA"/>
</dbReference>
<keyword evidence="5" id="KW-0067">ATP-binding</keyword>
<evidence type="ECO:0000256" key="5">
    <source>
        <dbReference type="ARBA" id="ARBA00022840"/>
    </source>
</evidence>
<evidence type="ECO:0000259" key="11">
    <source>
        <dbReference type="PROSITE" id="PS51194"/>
    </source>
</evidence>
<dbReference type="PANTHER" id="PTHR47962">
    <property type="entry name" value="ATP-DEPENDENT HELICASE LHR-RELATED-RELATED"/>
    <property type="match status" value="1"/>
</dbReference>
<keyword evidence="7" id="KW-0234">DNA repair</keyword>
<reference evidence="12" key="1">
    <citation type="submission" date="2021-05" db="EMBL/GenBank/DDBJ databases">
        <authorList>
            <person name="Tanabe Y."/>
        </authorList>
    </citation>
    <scope>NUCLEOTIDE SEQUENCE</scope>
    <source>
        <strain evidence="12">BOTRYCO-1</strain>
    </source>
</reference>
<dbReference type="CDD" id="cd18796">
    <property type="entry name" value="SF2_C_LHR"/>
    <property type="match status" value="1"/>
</dbReference>
<feature type="domain" description="Helicase C-terminal" evidence="11">
    <location>
        <begin position="247"/>
        <end position="395"/>
    </location>
</feature>
<organism evidence="12 13">
    <name type="scientific">Candidatus Phycosocius spiralis</name>
    <dbReference type="NCBI Taxonomy" id="2815099"/>
    <lineage>
        <taxon>Bacteria</taxon>
        <taxon>Pseudomonadati</taxon>
        <taxon>Pseudomonadota</taxon>
        <taxon>Alphaproteobacteria</taxon>
        <taxon>Caulobacterales</taxon>
        <taxon>Caulobacterales incertae sedis</taxon>
        <taxon>Candidatus Phycosocius</taxon>
    </lineage>
</organism>
<evidence type="ECO:0000256" key="9">
    <source>
        <dbReference type="ARBA" id="ARBA00093467"/>
    </source>
</evidence>
<dbReference type="Gene3D" id="3.40.50.300">
    <property type="entry name" value="P-loop containing nucleotide triphosphate hydrolases"/>
    <property type="match status" value="2"/>
</dbReference>
<dbReference type="InterPro" id="IPR011545">
    <property type="entry name" value="DEAD/DEAH_box_helicase_dom"/>
</dbReference>
<keyword evidence="13" id="KW-1185">Reference proteome</keyword>
<evidence type="ECO:0000313" key="13">
    <source>
        <dbReference type="Proteomes" id="UP001161064"/>
    </source>
</evidence>
<dbReference type="InterPro" id="IPR013701">
    <property type="entry name" value="Lhr-like_DEAD/DEAH_assoc"/>
</dbReference>
<dbReference type="InterPro" id="IPR014001">
    <property type="entry name" value="Helicase_ATP-bd"/>
</dbReference>